<evidence type="ECO:0008006" key="3">
    <source>
        <dbReference type="Google" id="ProtNLM"/>
    </source>
</evidence>
<dbReference type="EMBL" id="QXDJ01000006">
    <property type="protein sequence ID" value="RII32872.1"/>
    <property type="molecule type" value="Genomic_DNA"/>
</dbReference>
<dbReference type="PROSITE" id="PS00018">
    <property type="entry name" value="EF_HAND_1"/>
    <property type="match status" value="1"/>
</dbReference>
<gene>
    <name evidence="1" type="ORF">D2A34_22010</name>
</gene>
<comment type="caution">
    <text evidence="1">The sequence shown here is derived from an EMBL/GenBank/DDBJ whole genome shotgun (WGS) entry which is preliminary data.</text>
</comment>
<protein>
    <recommendedName>
        <fullName evidence="3">EF-hand domain-containing protein</fullName>
    </recommendedName>
</protein>
<proteinExistence type="predicted"/>
<dbReference type="Proteomes" id="UP000265930">
    <property type="component" value="Unassembled WGS sequence"/>
</dbReference>
<name>A0A399IN50_9CLOT</name>
<reference evidence="1 2" key="1">
    <citation type="submission" date="2018-08" db="EMBL/GenBank/DDBJ databases">
        <title>Genome of Clostridium chromiireducens C1, DSM12136.</title>
        <authorList>
            <person name="Xing M."/>
            <person name="Wei Y."/>
            <person name="Ang E.L."/>
            <person name="Zhao H."/>
            <person name="Zhang Y."/>
        </authorList>
    </citation>
    <scope>NUCLEOTIDE SEQUENCE [LARGE SCALE GENOMIC DNA]</scope>
    <source>
        <strain evidence="1 2">C1</strain>
    </source>
</reference>
<evidence type="ECO:0000313" key="2">
    <source>
        <dbReference type="Proteomes" id="UP000265930"/>
    </source>
</evidence>
<sequence length="156" mass="18072">MGKKENNMKLSEPFEAIKLVAYDVVEEKFTKMLNVDPEAAKIKSKLTVNINLGWDDEKSHIILKTDMSIVRKLKVSDEEEKTQSELSLTTLNIYEGETIKSIIDELDNDKEDNLGEQEFTNYLFNLAYPKIKKHIEYIFKNSNMQINLPKKLKVGE</sequence>
<organism evidence="1 2">
    <name type="scientific">Clostridium chromiireducens</name>
    <dbReference type="NCBI Taxonomy" id="225345"/>
    <lineage>
        <taxon>Bacteria</taxon>
        <taxon>Bacillati</taxon>
        <taxon>Bacillota</taxon>
        <taxon>Clostridia</taxon>
        <taxon>Eubacteriales</taxon>
        <taxon>Clostridiaceae</taxon>
        <taxon>Clostridium</taxon>
    </lineage>
</organism>
<evidence type="ECO:0000313" key="1">
    <source>
        <dbReference type="EMBL" id="RII32872.1"/>
    </source>
</evidence>
<dbReference type="RefSeq" id="WP_119367947.1">
    <property type="nucleotide sequence ID" value="NZ_QXDJ01000006.1"/>
</dbReference>
<accession>A0A399IN50</accession>
<dbReference type="InterPro" id="IPR018247">
    <property type="entry name" value="EF_Hand_1_Ca_BS"/>
</dbReference>
<dbReference type="AlphaFoldDB" id="A0A399IN50"/>